<reference evidence="2" key="1">
    <citation type="submission" date="2023-06" db="EMBL/GenBank/DDBJ databases">
        <authorList>
            <person name="Noh H."/>
        </authorList>
    </citation>
    <scope>NUCLEOTIDE SEQUENCE</scope>
    <source>
        <strain evidence="2">DUCC20226</strain>
    </source>
</reference>
<dbReference type="InterPro" id="IPR011051">
    <property type="entry name" value="RmlC_Cupin_sf"/>
</dbReference>
<comment type="caution">
    <text evidence="2">The sequence shown here is derived from an EMBL/GenBank/DDBJ whole genome shotgun (WGS) entry which is preliminary data.</text>
</comment>
<evidence type="ECO:0000313" key="3">
    <source>
        <dbReference type="Proteomes" id="UP001265746"/>
    </source>
</evidence>
<organism evidence="2 3">
    <name type="scientific">Phomopsis amygdali</name>
    <name type="common">Fusicoccum amygdali</name>
    <dbReference type="NCBI Taxonomy" id="1214568"/>
    <lineage>
        <taxon>Eukaryota</taxon>
        <taxon>Fungi</taxon>
        <taxon>Dikarya</taxon>
        <taxon>Ascomycota</taxon>
        <taxon>Pezizomycotina</taxon>
        <taxon>Sordariomycetes</taxon>
        <taxon>Sordariomycetidae</taxon>
        <taxon>Diaporthales</taxon>
        <taxon>Diaporthaceae</taxon>
        <taxon>Diaporthe</taxon>
    </lineage>
</organism>
<dbReference type="InterPro" id="IPR014710">
    <property type="entry name" value="RmlC-like_jellyroll"/>
</dbReference>
<evidence type="ECO:0000259" key="1">
    <source>
        <dbReference type="Pfam" id="PF05899"/>
    </source>
</evidence>
<feature type="domain" description="(S)-ureidoglycine aminohydrolase cupin" evidence="1">
    <location>
        <begin position="27"/>
        <end position="76"/>
    </location>
</feature>
<sequence length="105" mass="11716">MTEIFGSDTNTDIKNPLTAAYLRIEKGPAVSPPVYDFEEAGIILEGQITFEDETGRKETLRQGDKFLIRRGTNLTVSSLTYGLIFKCESQFMGQDIPITIHSSKL</sequence>
<dbReference type="Pfam" id="PF05899">
    <property type="entry name" value="Cupin_3"/>
    <property type="match status" value="1"/>
</dbReference>
<dbReference type="EMBL" id="JAUJFL010000005">
    <property type="protein sequence ID" value="KAK2602228.1"/>
    <property type="molecule type" value="Genomic_DNA"/>
</dbReference>
<name>A0AAD9SBB5_PHOAM</name>
<protein>
    <recommendedName>
        <fullName evidence="1">(S)-ureidoglycine aminohydrolase cupin domain-containing protein</fullName>
    </recommendedName>
</protein>
<dbReference type="InterPro" id="IPR008579">
    <property type="entry name" value="UGlyAH_Cupin_dom"/>
</dbReference>
<evidence type="ECO:0000313" key="2">
    <source>
        <dbReference type="EMBL" id="KAK2602228.1"/>
    </source>
</evidence>
<proteinExistence type="predicted"/>
<keyword evidence="3" id="KW-1185">Reference proteome</keyword>
<dbReference type="Gene3D" id="2.60.120.10">
    <property type="entry name" value="Jelly Rolls"/>
    <property type="match status" value="1"/>
</dbReference>
<gene>
    <name evidence="2" type="ORF">N8I77_008778</name>
</gene>
<dbReference type="AlphaFoldDB" id="A0AAD9SBB5"/>
<dbReference type="SUPFAM" id="SSF51182">
    <property type="entry name" value="RmlC-like cupins"/>
    <property type="match status" value="1"/>
</dbReference>
<dbReference type="Proteomes" id="UP001265746">
    <property type="component" value="Unassembled WGS sequence"/>
</dbReference>
<accession>A0AAD9SBB5</accession>